<reference evidence="3" key="1">
    <citation type="journal article" date="2019" name="Int. J. Syst. Evol. Microbiol.">
        <title>The Global Catalogue of Microorganisms (GCM) 10K type strain sequencing project: providing services to taxonomists for standard genome sequencing and annotation.</title>
        <authorList>
            <consortium name="The Broad Institute Genomics Platform"/>
            <consortium name="The Broad Institute Genome Sequencing Center for Infectious Disease"/>
            <person name="Wu L."/>
            <person name="Ma J."/>
        </authorList>
    </citation>
    <scope>NUCLEOTIDE SEQUENCE [LARGE SCALE GENOMIC DNA]</scope>
    <source>
        <strain evidence="3">KCTC 42730</strain>
    </source>
</reference>
<comment type="caution">
    <text evidence="2">The sequence shown here is derived from an EMBL/GenBank/DDBJ whole genome shotgun (WGS) entry which is preliminary data.</text>
</comment>
<sequence>MFATYLKHLLAWLAFGYFYLKGLNTALTLSIDAQDDPSLLNTVIYCAIFIALSAHLLVKYEKLQPLMASVVISALAIGPYGHWLTQLLAPYSNEMNLALFLVLPLLTWLFKDFSKFRSKAE</sequence>
<protein>
    <submittedName>
        <fullName evidence="2">Uncharacterized protein</fullName>
    </submittedName>
</protein>
<keyword evidence="1" id="KW-1133">Transmembrane helix</keyword>
<name>A0ABV7CFG3_9GAMM</name>
<feature type="transmembrane region" description="Helical" evidence="1">
    <location>
        <begin position="65"/>
        <end position="83"/>
    </location>
</feature>
<evidence type="ECO:0000256" key="1">
    <source>
        <dbReference type="SAM" id="Phobius"/>
    </source>
</evidence>
<dbReference type="EMBL" id="JBHRSD010000002">
    <property type="protein sequence ID" value="MFC3031328.1"/>
    <property type="molecule type" value="Genomic_DNA"/>
</dbReference>
<gene>
    <name evidence="2" type="ORF">ACFOEE_02150</name>
</gene>
<accession>A0ABV7CFG3</accession>
<dbReference type="RefSeq" id="WP_377120450.1">
    <property type="nucleotide sequence ID" value="NZ_JBHRSD010000002.1"/>
</dbReference>
<evidence type="ECO:0000313" key="2">
    <source>
        <dbReference type="EMBL" id="MFC3031328.1"/>
    </source>
</evidence>
<keyword evidence="1" id="KW-0472">Membrane</keyword>
<feature type="transmembrane region" description="Helical" evidence="1">
    <location>
        <begin position="38"/>
        <end position="58"/>
    </location>
</feature>
<evidence type="ECO:0000313" key="3">
    <source>
        <dbReference type="Proteomes" id="UP001595453"/>
    </source>
</evidence>
<keyword evidence="1" id="KW-0812">Transmembrane</keyword>
<organism evidence="2 3">
    <name type="scientific">Pseudoalteromonas fenneropenaei</name>
    <dbReference type="NCBI Taxonomy" id="1737459"/>
    <lineage>
        <taxon>Bacteria</taxon>
        <taxon>Pseudomonadati</taxon>
        <taxon>Pseudomonadota</taxon>
        <taxon>Gammaproteobacteria</taxon>
        <taxon>Alteromonadales</taxon>
        <taxon>Pseudoalteromonadaceae</taxon>
        <taxon>Pseudoalteromonas</taxon>
    </lineage>
</organism>
<keyword evidence="3" id="KW-1185">Reference proteome</keyword>
<proteinExistence type="predicted"/>
<feature type="transmembrane region" description="Helical" evidence="1">
    <location>
        <begin position="95"/>
        <end position="113"/>
    </location>
</feature>
<dbReference type="Proteomes" id="UP001595453">
    <property type="component" value="Unassembled WGS sequence"/>
</dbReference>